<keyword evidence="3" id="KW-1185">Reference proteome</keyword>
<dbReference type="Proteomes" id="UP000035651">
    <property type="component" value="Plasmid pPF72-1"/>
</dbReference>
<accession>A0A0H3X3F7</accession>
<evidence type="ECO:0000313" key="3">
    <source>
        <dbReference type="Proteomes" id="UP000035651"/>
    </source>
</evidence>
<evidence type="ECO:0000256" key="1">
    <source>
        <dbReference type="SAM" id="MobiDB-lite"/>
    </source>
</evidence>
<proteinExistence type="predicted"/>
<dbReference type="EMBL" id="CP011808">
    <property type="protein sequence ID" value="AKM33306.1"/>
    <property type="molecule type" value="Genomic_DNA"/>
</dbReference>
<gene>
    <name evidence="2" type="ORF">AB870_24220</name>
</gene>
<organism evidence="2 3">
    <name type="scientific">Pandoraea faecigallinarum</name>
    <dbReference type="NCBI Taxonomy" id="656179"/>
    <lineage>
        <taxon>Bacteria</taxon>
        <taxon>Pseudomonadati</taxon>
        <taxon>Pseudomonadota</taxon>
        <taxon>Betaproteobacteria</taxon>
        <taxon>Burkholderiales</taxon>
        <taxon>Burkholderiaceae</taxon>
        <taxon>Pandoraea</taxon>
    </lineage>
</organism>
<dbReference type="PATRIC" id="fig|656179.3.peg.5193"/>
<evidence type="ECO:0000313" key="2">
    <source>
        <dbReference type="EMBL" id="AKM33306.1"/>
    </source>
</evidence>
<protein>
    <submittedName>
        <fullName evidence="2">Uncharacterized protein</fullName>
    </submittedName>
</protein>
<geneLocation type="plasmid" evidence="2 3">
    <name>pPF72-1</name>
</geneLocation>
<dbReference type="KEGG" id="pfg:AB870_24220"/>
<reference evidence="2" key="1">
    <citation type="submission" date="2016-06" db="EMBL/GenBank/DDBJ databases">
        <title>Complete Genome Sequence of Pandoraea faecigallinarum DSM-23572.</title>
        <authorList>
            <person name="Yong D."/>
            <person name="Ee R."/>
            <person name="Lim Y.-L."/>
            <person name="Yin W.-F."/>
            <person name="Chan K.-G."/>
        </authorList>
    </citation>
    <scope>NUCLEOTIDE SEQUENCE</scope>
    <source>
        <strain evidence="2">DSM 23572</strain>
        <plasmid evidence="2">pPF72-1</plasmid>
    </source>
</reference>
<feature type="region of interest" description="Disordered" evidence="1">
    <location>
        <begin position="38"/>
        <end position="61"/>
    </location>
</feature>
<dbReference type="OrthoDB" id="7473837at2"/>
<name>A0A0H3X3F7_9BURK</name>
<dbReference type="RefSeq" id="WP_047909278.1">
    <property type="nucleotide sequence ID" value="NZ_CP011808.2"/>
</dbReference>
<sequence length="222" mass="23848">MSLFSTFHAAMVFARGIQVSASREVSVDIDPLAAGHPADRRTVVRESAASRREVPTAQTDAEEIRQARTVTENEIFLLLERIQEHALTRTAQVEHARLTDAAAADPAKLAGAVSELVDRQIQRVWNMLTFGIDGLKAQQQQQGLRGTTGLFDQLVARDKSSPSGLSQGAEASLQIARHALEGQLIADFTSGQLDEARLQALLGRGVGGAWCLGLSSPPLSQS</sequence>
<dbReference type="AlphaFoldDB" id="A0A0H3X3F7"/>
<keyword evidence="2" id="KW-0614">Plasmid</keyword>
<feature type="compositionally biased region" description="Basic and acidic residues" evidence="1">
    <location>
        <begin position="38"/>
        <end position="54"/>
    </location>
</feature>